<dbReference type="PANTHER" id="PTHR37419">
    <property type="entry name" value="SERINE/THREONINE-PROTEIN KINASE TOXIN HIPA"/>
    <property type="match status" value="1"/>
</dbReference>
<dbReference type="PANTHER" id="PTHR37419:SF1">
    <property type="entry name" value="SERINE_THREONINE-PROTEIN KINASE TOXIN HIPA"/>
    <property type="match status" value="1"/>
</dbReference>
<reference evidence="5" key="1">
    <citation type="submission" date="2018-06" db="EMBL/GenBank/DDBJ databases">
        <authorList>
            <person name="Zhirakovskaya E."/>
        </authorList>
    </citation>
    <scope>NUCLEOTIDE SEQUENCE</scope>
</reference>
<proteinExistence type="predicted"/>
<dbReference type="GO" id="GO:0004674">
    <property type="term" value="F:protein serine/threonine kinase activity"/>
    <property type="evidence" value="ECO:0007669"/>
    <property type="project" value="TreeGrafter"/>
</dbReference>
<name>A0A3B0T5S1_9ZZZZ</name>
<dbReference type="InterPro" id="IPR017508">
    <property type="entry name" value="HipA_N1"/>
</dbReference>
<dbReference type="InterPro" id="IPR012893">
    <property type="entry name" value="HipA-like_C"/>
</dbReference>
<dbReference type="GO" id="GO:0005829">
    <property type="term" value="C:cytosol"/>
    <property type="evidence" value="ECO:0007669"/>
    <property type="project" value="TreeGrafter"/>
</dbReference>
<evidence type="ECO:0000256" key="2">
    <source>
        <dbReference type="ARBA" id="ARBA00022777"/>
    </source>
</evidence>
<keyword evidence="1" id="KW-0808">Transferase</keyword>
<dbReference type="InterPro" id="IPR052028">
    <property type="entry name" value="HipA_Ser/Thr_kinase"/>
</dbReference>
<gene>
    <name evidence="5" type="ORF">MNBD_ACTINO01-1623</name>
</gene>
<dbReference type="Pfam" id="PF13657">
    <property type="entry name" value="Couple_hipA"/>
    <property type="match status" value="1"/>
</dbReference>
<dbReference type="NCBIfam" id="TIGR03071">
    <property type="entry name" value="couple_hipA"/>
    <property type="match status" value="1"/>
</dbReference>
<evidence type="ECO:0000259" key="3">
    <source>
        <dbReference type="Pfam" id="PF07804"/>
    </source>
</evidence>
<accession>A0A3B0T5S1</accession>
<dbReference type="Pfam" id="PF07804">
    <property type="entry name" value="HipA_C"/>
    <property type="match status" value="1"/>
</dbReference>
<organism evidence="5">
    <name type="scientific">hydrothermal vent metagenome</name>
    <dbReference type="NCBI Taxonomy" id="652676"/>
    <lineage>
        <taxon>unclassified sequences</taxon>
        <taxon>metagenomes</taxon>
        <taxon>ecological metagenomes</taxon>
    </lineage>
</organism>
<feature type="domain" description="HipA N-terminal subdomain 1" evidence="4">
    <location>
        <begin position="14"/>
        <end position="111"/>
    </location>
</feature>
<dbReference type="EMBL" id="UOEI01000387">
    <property type="protein sequence ID" value="VAW04184.1"/>
    <property type="molecule type" value="Genomic_DNA"/>
</dbReference>
<evidence type="ECO:0000313" key="5">
    <source>
        <dbReference type="EMBL" id="VAW04184.1"/>
    </source>
</evidence>
<evidence type="ECO:0000259" key="4">
    <source>
        <dbReference type="Pfam" id="PF13657"/>
    </source>
</evidence>
<keyword evidence="2" id="KW-0418">Kinase</keyword>
<dbReference type="AlphaFoldDB" id="A0A3B0T5S1"/>
<sequence length="408" mass="44859">MTRPSDAKLVDRASVYKQDVLAGTITRTETGNSFQYSDAYLGARGPAVASTLPVRARPYVSGSGSLPPFFTGLLPEGARLDAVIAAVGTSADDELSLLLAVGADTVGDVQVAPYDAVPQNPPQDLPSDPTTVRFRDLLARTVDPLAERLDSALPGVQDKISDSMISFPVKRSRLPGILKLDPSAYPLITRNEHFFLSMARTAGFVVPDHDLVVDTAGEVGLLIARFDRVQMADRSTERIGQEDACQLLGRYPADKYRVTVNDIADRVSEVATAPRAAILDLVLQVAFAWMIGNGDLHAKNYSLQWRLDGIVAATPLYDIVSTLAYPINQRMALHLDGRDDNFTRHHFVEFAGRFDIPERLITRRLDDMVRRSEPTLGELAAIGYDDDTTTRLDREIRRRMDTLRAHAS</sequence>
<evidence type="ECO:0000256" key="1">
    <source>
        <dbReference type="ARBA" id="ARBA00022679"/>
    </source>
</evidence>
<feature type="domain" description="HipA-like C-terminal" evidence="3">
    <location>
        <begin position="152"/>
        <end position="372"/>
    </location>
</feature>
<protein>
    <submittedName>
        <fullName evidence="5">Protein hipA</fullName>
    </submittedName>
</protein>